<evidence type="ECO:0000259" key="8">
    <source>
        <dbReference type="SMART" id="SM00829"/>
    </source>
</evidence>
<sequence length="356" mass="38396">MLKTADLPEVMKAAVLRKPFEIVIEDRPVPDIGPDEVLIKVMVVGVCGSDVHYYETGRIGRYVVEKPIILGHECAGIVAAVGDNVTRLKVGDRVAVEPGVTCGTCEYCKQGRYNLCPDVEFLATPPFDGAFVQYFKHRQDFVFPIPDHLTFEEAAMIEPLSVGIHAATRANIKPGAKVVVFGLGPVGLMAVVAARAFGANNIIAVDLEEIRLEAAKKLGATLVINAREHDTLKEILDFTGGRGVDVAIEAAGHPKTLQDAMACLCRGGKLLVVGLPVQDSIPINVPEIVDKEVAIYGVFRYANTYPKGVEILSSGIADVKSLITGKFTLEQTAQALEEARVNKAKHIKIMVYPNGI</sequence>
<evidence type="ECO:0000256" key="4">
    <source>
        <dbReference type="ARBA" id="ARBA00022833"/>
    </source>
</evidence>
<proteinExistence type="inferred from homology"/>
<comment type="similarity">
    <text evidence="2 7">Belongs to the zinc-containing alcohol dehydrogenase family.</text>
</comment>
<dbReference type="STRING" id="937334.SAMN05444406_12030"/>
<name>A0A1I5WYW3_9FIRM</name>
<dbReference type="InterPro" id="IPR020843">
    <property type="entry name" value="ER"/>
</dbReference>
<dbReference type="CDD" id="cd05285">
    <property type="entry name" value="sorbitol_DH"/>
    <property type="match status" value="1"/>
</dbReference>
<keyword evidence="6" id="KW-0520">NAD</keyword>
<gene>
    <name evidence="9" type="ORF">SAMN05444406_12030</name>
</gene>
<comment type="cofactor">
    <cofactor evidence="1 7">
        <name>Zn(2+)</name>
        <dbReference type="ChEBI" id="CHEBI:29105"/>
    </cofactor>
</comment>
<evidence type="ECO:0000313" key="9">
    <source>
        <dbReference type="EMBL" id="SFQ24860.1"/>
    </source>
</evidence>
<dbReference type="SUPFAM" id="SSF50129">
    <property type="entry name" value="GroES-like"/>
    <property type="match status" value="1"/>
</dbReference>
<dbReference type="InterPro" id="IPR011032">
    <property type="entry name" value="GroES-like_sf"/>
</dbReference>
<keyword evidence="5" id="KW-0560">Oxidoreductase</keyword>
<evidence type="ECO:0000313" key="10">
    <source>
        <dbReference type="Proteomes" id="UP000198577"/>
    </source>
</evidence>
<dbReference type="FunFam" id="3.40.50.720:FF:000068">
    <property type="entry name" value="Sorbitol dehydrogenase"/>
    <property type="match status" value="1"/>
</dbReference>
<evidence type="ECO:0000256" key="1">
    <source>
        <dbReference type="ARBA" id="ARBA00001947"/>
    </source>
</evidence>
<dbReference type="Gene3D" id="3.40.50.720">
    <property type="entry name" value="NAD(P)-binding Rossmann-like Domain"/>
    <property type="match status" value="1"/>
</dbReference>
<dbReference type="InterPro" id="IPR045306">
    <property type="entry name" value="SDH-like"/>
</dbReference>
<dbReference type="Pfam" id="PF08240">
    <property type="entry name" value="ADH_N"/>
    <property type="match status" value="1"/>
</dbReference>
<dbReference type="InterPro" id="IPR036291">
    <property type="entry name" value="NAD(P)-bd_dom_sf"/>
</dbReference>
<keyword evidence="4 7" id="KW-0862">Zinc</keyword>
<protein>
    <submittedName>
        <fullName evidence="9">L-iditol 2-dehydrogenase</fullName>
    </submittedName>
</protein>
<dbReference type="GO" id="GO:0008270">
    <property type="term" value="F:zinc ion binding"/>
    <property type="evidence" value="ECO:0007669"/>
    <property type="project" value="InterPro"/>
</dbReference>
<evidence type="ECO:0000256" key="6">
    <source>
        <dbReference type="ARBA" id="ARBA00023027"/>
    </source>
</evidence>
<dbReference type="OrthoDB" id="9769198at2"/>
<dbReference type="Pfam" id="PF00107">
    <property type="entry name" value="ADH_zinc_N"/>
    <property type="match status" value="1"/>
</dbReference>
<dbReference type="EMBL" id="FOXR01000020">
    <property type="protein sequence ID" value="SFQ24860.1"/>
    <property type="molecule type" value="Genomic_DNA"/>
</dbReference>
<dbReference type="PROSITE" id="PS00059">
    <property type="entry name" value="ADH_ZINC"/>
    <property type="match status" value="1"/>
</dbReference>
<keyword evidence="3 7" id="KW-0479">Metal-binding</keyword>
<dbReference type="Proteomes" id="UP000198577">
    <property type="component" value="Unassembled WGS sequence"/>
</dbReference>
<feature type="domain" description="Enoyl reductase (ER)" evidence="8">
    <location>
        <begin position="21"/>
        <end position="351"/>
    </location>
</feature>
<dbReference type="SUPFAM" id="SSF51735">
    <property type="entry name" value="NAD(P)-binding Rossmann-fold domains"/>
    <property type="match status" value="1"/>
</dbReference>
<dbReference type="PANTHER" id="PTHR43161">
    <property type="entry name" value="SORBITOL DEHYDROGENASE"/>
    <property type="match status" value="1"/>
</dbReference>
<keyword evidence="10" id="KW-1185">Reference proteome</keyword>
<accession>A0A1I5WYW3</accession>
<organism evidence="9 10">
    <name type="scientific">Caldicoprobacter faecalis</name>
    <dbReference type="NCBI Taxonomy" id="937334"/>
    <lineage>
        <taxon>Bacteria</taxon>
        <taxon>Bacillati</taxon>
        <taxon>Bacillota</taxon>
        <taxon>Clostridia</taxon>
        <taxon>Caldicoprobacterales</taxon>
        <taxon>Caldicoprobacteraceae</taxon>
        <taxon>Caldicoprobacter</taxon>
    </lineage>
</organism>
<dbReference type="InterPro" id="IPR002328">
    <property type="entry name" value="ADH_Zn_CS"/>
</dbReference>
<dbReference type="RefSeq" id="WP_092282500.1">
    <property type="nucleotide sequence ID" value="NZ_FOXR01000020.1"/>
</dbReference>
<dbReference type="Gene3D" id="3.90.180.10">
    <property type="entry name" value="Medium-chain alcohol dehydrogenases, catalytic domain"/>
    <property type="match status" value="1"/>
</dbReference>
<dbReference type="GO" id="GO:0016616">
    <property type="term" value="F:oxidoreductase activity, acting on the CH-OH group of donors, NAD or NADP as acceptor"/>
    <property type="evidence" value="ECO:0007669"/>
    <property type="project" value="InterPro"/>
</dbReference>
<dbReference type="AlphaFoldDB" id="A0A1I5WYW3"/>
<dbReference type="PANTHER" id="PTHR43161:SF9">
    <property type="entry name" value="SORBITOL DEHYDROGENASE"/>
    <property type="match status" value="1"/>
</dbReference>
<evidence type="ECO:0000256" key="5">
    <source>
        <dbReference type="ARBA" id="ARBA00023002"/>
    </source>
</evidence>
<reference evidence="9 10" key="1">
    <citation type="submission" date="2016-10" db="EMBL/GenBank/DDBJ databases">
        <authorList>
            <person name="de Groot N.N."/>
        </authorList>
    </citation>
    <scope>NUCLEOTIDE SEQUENCE [LARGE SCALE GENOMIC DNA]</scope>
    <source>
        <strain evidence="9 10">DSM 20678</strain>
    </source>
</reference>
<evidence type="ECO:0000256" key="7">
    <source>
        <dbReference type="RuleBase" id="RU361277"/>
    </source>
</evidence>
<dbReference type="SMART" id="SM00829">
    <property type="entry name" value="PKS_ER"/>
    <property type="match status" value="1"/>
</dbReference>
<dbReference type="InterPro" id="IPR013154">
    <property type="entry name" value="ADH-like_N"/>
</dbReference>
<evidence type="ECO:0000256" key="3">
    <source>
        <dbReference type="ARBA" id="ARBA00022723"/>
    </source>
</evidence>
<dbReference type="InterPro" id="IPR013149">
    <property type="entry name" value="ADH-like_C"/>
</dbReference>
<evidence type="ECO:0000256" key="2">
    <source>
        <dbReference type="ARBA" id="ARBA00008072"/>
    </source>
</evidence>